<feature type="compositionally biased region" description="Polar residues" evidence="2">
    <location>
        <begin position="1"/>
        <end position="15"/>
    </location>
</feature>
<evidence type="ECO:0000256" key="2">
    <source>
        <dbReference type="SAM" id="MobiDB-lite"/>
    </source>
</evidence>
<protein>
    <recommendedName>
        <fullName evidence="3">PpiC domain-containing protein</fullName>
    </recommendedName>
</protein>
<dbReference type="PROSITE" id="PS50198">
    <property type="entry name" value="PPIC_PPIASE_2"/>
    <property type="match status" value="1"/>
</dbReference>
<feature type="region of interest" description="Disordered" evidence="2">
    <location>
        <begin position="1"/>
        <end position="61"/>
    </location>
</feature>
<evidence type="ECO:0000313" key="4">
    <source>
        <dbReference type="EMBL" id="CCQ89389.1"/>
    </source>
</evidence>
<dbReference type="SUPFAM" id="SSF54534">
    <property type="entry name" value="FKBP-like"/>
    <property type="match status" value="1"/>
</dbReference>
<evidence type="ECO:0000256" key="1">
    <source>
        <dbReference type="PROSITE-ProRule" id="PRU00278"/>
    </source>
</evidence>
<reference evidence="4 5" key="1">
    <citation type="journal article" date="2013" name="Front. Microbiol.">
        <title>The genome of Nitrospina gracilis illuminates the metabolism and evolution of the major marine nitrite oxidizer.</title>
        <authorList>
            <person name="Luecker S."/>
            <person name="Nowka B."/>
            <person name="Rattei T."/>
            <person name="Spieck E."/>
            <person name="and Daims H."/>
        </authorList>
    </citation>
    <scope>NUCLEOTIDE SEQUENCE [LARGE SCALE GENOMIC DNA]</scope>
    <source>
        <strain evidence="4 5">3/211</strain>
    </source>
</reference>
<dbReference type="EMBL" id="CAQJ01000007">
    <property type="protein sequence ID" value="CCQ89389.1"/>
    <property type="molecule type" value="Genomic_DNA"/>
</dbReference>
<keyword evidence="1" id="KW-0413">Isomerase</keyword>
<accession>M1YG10</accession>
<keyword evidence="1" id="KW-0697">Rotamase</keyword>
<dbReference type="AlphaFoldDB" id="M1YG10"/>
<dbReference type="HOGENOM" id="CLU_1271195_0_0_0"/>
<feature type="domain" description="PpiC" evidence="3">
    <location>
        <begin position="59"/>
        <end position="177"/>
    </location>
</feature>
<sequence length="217" mass="25053">MSDTEQPQEPEQTIYQRDLTAKEPKVPEKAEGDKPKKPPVKPPRKVFKPKKAKIQTSKPLEQRTRHILVSTREAADLIRQTIIGFQKELENEPSNDPDKEFIDRDKVEKFFAKFAKKYSTCRTRRIGGDLDWVYPNMDVSEDIMTPDLRDAILKCEKFVIAEPIQSKLGYHIVLVCESRICKREAEKKESVDPRYEALMAKDNPTIQAPPKSMDIPT</sequence>
<dbReference type="OrthoDB" id="14196at2"/>
<comment type="caution">
    <text evidence="4">The sequence shown here is derived from an EMBL/GenBank/DDBJ whole genome shotgun (WGS) entry which is preliminary data.</text>
</comment>
<dbReference type="RefSeq" id="WP_005005727.1">
    <property type="nucleotide sequence ID" value="NZ_HG422173.1"/>
</dbReference>
<name>M1YG10_NITG3</name>
<proteinExistence type="predicted"/>
<evidence type="ECO:0000313" key="5">
    <source>
        <dbReference type="Proteomes" id="UP000011704"/>
    </source>
</evidence>
<dbReference type="Proteomes" id="UP000011704">
    <property type="component" value="Unassembled WGS sequence"/>
</dbReference>
<evidence type="ECO:0000259" key="3">
    <source>
        <dbReference type="PROSITE" id="PS50198"/>
    </source>
</evidence>
<dbReference type="Gene3D" id="3.10.50.40">
    <property type="match status" value="1"/>
</dbReference>
<dbReference type="STRING" id="1266370.NITGR_1040007"/>
<gene>
    <name evidence="4" type="ORF">NITGR_1040007</name>
</gene>
<keyword evidence="5" id="KW-1185">Reference proteome</keyword>
<organism evidence="4 5">
    <name type="scientific">Nitrospina gracilis (strain 3/211)</name>
    <dbReference type="NCBI Taxonomy" id="1266370"/>
    <lineage>
        <taxon>Bacteria</taxon>
        <taxon>Pseudomonadati</taxon>
        <taxon>Nitrospinota/Tectimicrobiota group</taxon>
        <taxon>Nitrospinota</taxon>
        <taxon>Nitrospinia</taxon>
        <taxon>Nitrospinales</taxon>
        <taxon>Nitrospinaceae</taxon>
        <taxon>Nitrospina</taxon>
    </lineage>
</organism>
<feature type="compositionally biased region" description="Basic residues" evidence="2">
    <location>
        <begin position="37"/>
        <end position="53"/>
    </location>
</feature>
<dbReference type="GO" id="GO:0003755">
    <property type="term" value="F:peptidyl-prolyl cis-trans isomerase activity"/>
    <property type="evidence" value="ECO:0007669"/>
    <property type="project" value="UniProtKB-KW"/>
</dbReference>
<dbReference type="InParanoid" id="M1YG10"/>
<dbReference type="InterPro" id="IPR046357">
    <property type="entry name" value="PPIase_dom_sf"/>
</dbReference>
<dbReference type="Pfam" id="PF00639">
    <property type="entry name" value="Rotamase"/>
    <property type="match status" value="1"/>
</dbReference>
<dbReference type="InterPro" id="IPR000297">
    <property type="entry name" value="PPIase_PpiC"/>
</dbReference>
<feature type="compositionally biased region" description="Basic and acidic residues" evidence="2">
    <location>
        <begin position="19"/>
        <end position="36"/>
    </location>
</feature>